<evidence type="ECO:0000313" key="2">
    <source>
        <dbReference type="EMBL" id="GGG05240.1"/>
    </source>
</evidence>
<comment type="caution">
    <text evidence="2">The sequence shown here is derived from an EMBL/GenBank/DDBJ whole genome shotgun (WGS) entry which is preliminary data.</text>
</comment>
<keyword evidence="1" id="KW-0472">Membrane</keyword>
<feature type="transmembrane region" description="Helical" evidence="1">
    <location>
        <begin position="7"/>
        <end position="27"/>
    </location>
</feature>
<dbReference type="OrthoDB" id="9818907at2"/>
<accession>A0A8J2Z6I0</accession>
<dbReference type="EMBL" id="BMJS01000035">
    <property type="protein sequence ID" value="GGG05240.1"/>
    <property type="molecule type" value="Genomic_DNA"/>
</dbReference>
<evidence type="ECO:0000256" key="1">
    <source>
        <dbReference type="SAM" id="Phobius"/>
    </source>
</evidence>
<evidence type="ECO:0000313" key="3">
    <source>
        <dbReference type="Proteomes" id="UP000636949"/>
    </source>
</evidence>
<sequence>MRKRVYFYILYIFYTLIVTVISVKLVYPAANSYKQIVPLNSWMIQQQEKCKKDQDQALTTLCALNSWLSPTLRSQIAQSTMNLHLKAFDAHKSQVQLTVAKETNAPYINMDLFLEQLGLLQQPVDWQAYLNPSILNKGVIEISYPLMIASRQIIEFIGLPAQTQFMPRQLEKVYPAQLTAVISKEKQVIDIDIQLDIAKLALVHMSFHAQVDGVLSLSPLLADFTEQDVQNSIKNKVYPSEFTLSLTNTGLIEDIVQELLGDQSLIYSPMLLMHLSDYFTQIALLQRDQLLKRGFISLADFILLPRSLSIKAVNNYGQQQSFSLWQDILDWLNFDSQWQTLTLKQQEDKSSALQQEIFKVSAQRVKYKNKLLALFKTGFSYQFFSNGVEVK</sequence>
<gene>
    <name evidence="2" type="ORF">GCM10010995_23420</name>
</gene>
<reference evidence="2" key="2">
    <citation type="submission" date="2020-09" db="EMBL/GenBank/DDBJ databases">
        <authorList>
            <person name="Sun Q."/>
            <person name="Zhou Y."/>
        </authorList>
    </citation>
    <scope>NUCLEOTIDE SEQUENCE</scope>
    <source>
        <strain evidence="2">CGMCC 1.15758</strain>
    </source>
</reference>
<keyword evidence="1" id="KW-0812">Transmembrane</keyword>
<proteinExistence type="predicted"/>
<keyword evidence="1" id="KW-1133">Transmembrane helix</keyword>
<organism evidence="2 3">
    <name type="scientific">Cysteiniphilum litorale</name>
    <dbReference type="NCBI Taxonomy" id="2056700"/>
    <lineage>
        <taxon>Bacteria</taxon>
        <taxon>Pseudomonadati</taxon>
        <taxon>Pseudomonadota</taxon>
        <taxon>Gammaproteobacteria</taxon>
        <taxon>Thiotrichales</taxon>
        <taxon>Fastidiosibacteraceae</taxon>
        <taxon>Cysteiniphilum</taxon>
    </lineage>
</organism>
<dbReference type="AlphaFoldDB" id="A0A8J2Z6I0"/>
<name>A0A8J2Z6I0_9GAMM</name>
<keyword evidence="3" id="KW-1185">Reference proteome</keyword>
<protein>
    <submittedName>
        <fullName evidence="2">Uncharacterized protein</fullName>
    </submittedName>
</protein>
<dbReference type="Proteomes" id="UP000636949">
    <property type="component" value="Unassembled WGS sequence"/>
</dbReference>
<reference evidence="2" key="1">
    <citation type="journal article" date="2014" name="Int. J. Syst. Evol. Microbiol.">
        <title>Complete genome sequence of Corynebacterium casei LMG S-19264T (=DSM 44701T), isolated from a smear-ripened cheese.</title>
        <authorList>
            <consortium name="US DOE Joint Genome Institute (JGI-PGF)"/>
            <person name="Walter F."/>
            <person name="Albersmeier A."/>
            <person name="Kalinowski J."/>
            <person name="Ruckert C."/>
        </authorList>
    </citation>
    <scope>NUCLEOTIDE SEQUENCE</scope>
    <source>
        <strain evidence="2">CGMCC 1.15758</strain>
    </source>
</reference>
<dbReference type="RefSeq" id="WP_117003660.1">
    <property type="nucleotide sequence ID" value="NZ_BMJS01000035.1"/>
</dbReference>